<reference evidence="1" key="1">
    <citation type="journal article" date="2021" name="Proc. Natl. Acad. Sci. U.S.A.">
        <title>A Catalog of Tens of Thousands of Viruses from Human Metagenomes Reveals Hidden Associations with Chronic Diseases.</title>
        <authorList>
            <person name="Tisza M.J."/>
            <person name="Buck C.B."/>
        </authorList>
    </citation>
    <scope>NUCLEOTIDE SEQUENCE</scope>
    <source>
        <strain evidence="1">Ct2vX3</strain>
    </source>
</reference>
<proteinExistence type="predicted"/>
<accession>A0A8S5PZM1</accession>
<dbReference type="EMBL" id="BK015535">
    <property type="protein sequence ID" value="DAE11716.1"/>
    <property type="molecule type" value="Genomic_DNA"/>
</dbReference>
<evidence type="ECO:0000313" key="1">
    <source>
        <dbReference type="EMBL" id="DAE11716.1"/>
    </source>
</evidence>
<name>A0A8S5PZM1_9CAUD</name>
<sequence length="35" mass="4158">MWKTIIYNNTATNYSVSDNGEVRKDTNNYMMKLQI</sequence>
<organism evidence="1">
    <name type="scientific">Siphoviridae sp. ct2vX3</name>
    <dbReference type="NCBI Taxonomy" id="2825318"/>
    <lineage>
        <taxon>Viruses</taxon>
        <taxon>Duplodnaviria</taxon>
        <taxon>Heunggongvirae</taxon>
        <taxon>Uroviricota</taxon>
        <taxon>Caudoviricetes</taxon>
    </lineage>
</organism>
<protein>
    <submittedName>
        <fullName evidence="1">Uncharacterized protein</fullName>
    </submittedName>
</protein>